<keyword evidence="3" id="KW-1185">Reference proteome</keyword>
<evidence type="ECO:0000313" key="2">
    <source>
        <dbReference type="EMBL" id="SIO33616.1"/>
    </source>
</evidence>
<dbReference type="Gene3D" id="3.40.50.10610">
    <property type="entry name" value="ABC-type transport auxiliary lipoprotein component"/>
    <property type="match status" value="1"/>
</dbReference>
<feature type="domain" description="ABC-type transport auxiliary lipoprotein component" evidence="1">
    <location>
        <begin position="54"/>
        <end position="203"/>
    </location>
</feature>
<dbReference type="InterPro" id="IPR005586">
    <property type="entry name" value="ABC_trans_aux"/>
</dbReference>
<evidence type="ECO:0000313" key="3">
    <source>
        <dbReference type="Proteomes" id="UP000185062"/>
    </source>
</evidence>
<dbReference type="eggNOG" id="COG3218">
    <property type="taxonomic scope" value="Bacteria"/>
</dbReference>
<dbReference type="AlphaFoldDB" id="A0A1N6INQ1"/>
<dbReference type="PROSITE" id="PS51257">
    <property type="entry name" value="PROKAR_LIPOPROTEIN"/>
    <property type="match status" value="1"/>
</dbReference>
<dbReference type="SUPFAM" id="SSF159594">
    <property type="entry name" value="XCC0632-like"/>
    <property type="match status" value="1"/>
</dbReference>
<protein>
    <submittedName>
        <fullName evidence="2">Cholesterol transport system auxiliary component</fullName>
    </submittedName>
</protein>
<evidence type="ECO:0000259" key="1">
    <source>
        <dbReference type="Pfam" id="PF03886"/>
    </source>
</evidence>
<sequence length="226" mass="25369">MALYHPKRQLMRKILILIMLLLSGCAVGPRSEVPVAIYDLGLVHSPHVADAVKSSRVETVNLLVAEVISPIWLDSQAIRYRFAYHNSSQSYAYAYSRWIAAPAVLLTERMRSRIVTDTDNKVIRDKNSAKADYGLYTELEEFSQVFDAADNSHVVISLRAHLIEQRTRLILAQHRFHINITALTPDATGAVTALTEGTNELLDNLLDWLTKEVANRKLSAQSVTDN</sequence>
<gene>
    <name evidence="2" type="ORF">SAMN02743940_1948</name>
</gene>
<reference evidence="2 3" key="1">
    <citation type="submission" date="2016-12" db="EMBL/GenBank/DDBJ databases">
        <authorList>
            <person name="Song W.-J."/>
            <person name="Kurnit D.M."/>
        </authorList>
    </citation>
    <scope>NUCLEOTIDE SEQUENCE [LARGE SCALE GENOMIC DNA]</scope>
    <source>
        <strain evidence="2 3">ATCC 49181</strain>
    </source>
</reference>
<dbReference type="Proteomes" id="UP000185062">
    <property type="component" value="Unassembled WGS sequence"/>
</dbReference>
<name>A0A1N6INQ1_9PROT</name>
<dbReference type="Pfam" id="PF03886">
    <property type="entry name" value="ABC_trans_aux"/>
    <property type="match status" value="1"/>
</dbReference>
<organism evidence="2 3">
    <name type="scientific">Nitrosomonas cryotolerans ATCC 49181</name>
    <dbReference type="NCBI Taxonomy" id="1131553"/>
    <lineage>
        <taxon>Bacteria</taxon>
        <taxon>Pseudomonadati</taxon>
        <taxon>Pseudomonadota</taxon>
        <taxon>Betaproteobacteria</taxon>
        <taxon>Nitrosomonadales</taxon>
        <taxon>Nitrosomonadaceae</taxon>
        <taxon>Nitrosomonas</taxon>
    </lineage>
</organism>
<dbReference type="STRING" id="44575.SAMN05216419_1001118"/>
<dbReference type="EMBL" id="FSRO01000001">
    <property type="protein sequence ID" value="SIO33616.1"/>
    <property type="molecule type" value="Genomic_DNA"/>
</dbReference>
<accession>A0A1N6INQ1</accession>
<proteinExistence type="predicted"/>